<evidence type="ECO:0000256" key="5">
    <source>
        <dbReference type="ARBA" id="ARBA00022692"/>
    </source>
</evidence>
<evidence type="ECO:0000256" key="10">
    <source>
        <dbReference type="SAM" id="Phobius"/>
    </source>
</evidence>
<dbReference type="InterPro" id="IPR013233">
    <property type="entry name" value="PIG-X/PBN1"/>
</dbReference>
<organism evidence="11">
    <name type="scientific">Albugo laibachii Nc14</name>
    <dbReference type="NCBI Taxonomy" id="890382"/>
    <lineage>
        <taxon>Eukaryota</taxon>
        <taxon>Sar</taxon>
        <taxon>Stramenopiles</taxon>
        <taxon>Oomycota</taxon>
        <taxon>Peronosporomycetes</taxon>
        <taxon>Albuginales</taxon>
        <taxon>Albuginaceae</taxon>
        <taxon>Albugo</taxon>
    </lineage>
</organism>
<dbReference type="AlphaFoldDB" id="F0WR25"/>
<dbReference type="EMBL" id="FR824252">
    <property type="protein sequence ID" value="CCA23785.1"/>
    <property type="molecule type" value="Genomic_DNA"/>
</dbReference>
<keyword evidence="8 10" id="KW-0472">Membrane</keyword>
<dbReference type="GO" id="GO:0005789">
    <property type="term" value="C:endoplasmic reticulum membrane"/>
    <property type="evidence" value="ECO:0007669"/>
    <property type="project" value="UniProtKB-SubCell"/>
</dbReference>
<evidence type="ECO:0000256" key="3">
    <source>
        <dbReference type="ARBA" id="ARBA00010345"/>
    </source>
</evidence>
<gene>
    <name evidence="11" type="primary">AlNc14C207G8833</name>
    <name evidence="11" type="ORF">ALNC14_099290</name>
</gene>
<keyword evidence="7 10" id="KW-1133">Transmembrane helix</keyword>
<evidence type="ECO:0000256" key="1">
    <source>
        <dbReference type="ARBA" id="ARBA00004389"/>
    </source>
</evidence>
<evidence type="ECO:0000256" key="4">
    <source>
        <dbReference type="ARBA" id="ARBA00022502"/>
    </source>
</evidence>
<protein>
    <submittedName>
        <fullName evidence="11">AlNc14C207G8833 protein</fullName>
    </submittedName>
</protein>
<comment type="pathway">
    <text evidence="2">Glycolipid biosynthesis; glycosylphosphatidylinositol-anchor biosynthesis.</text>
</comment>
<dbReference type="Pfam" id="PF08320">
    <property type="entry name" value="PIG-X"/>
    <property type="match status" value="1"/>
</dbReference>
<dbReference type="InterPro" id="IPR040039">
    <property type="entry name" value="PIGX"/>
</dbReference>
<evidence type="ECO:0000256" key="6">
    <source>
        <dbReference type="ARBA" id="ARBA00022824"/>
    </source>
</evidence>
<dbReference type="HOGENOM" id="CLU_1443454_0_0_1"/>
<reference evidence="11" key="2">
    <citation type="submission" date="2011-02" db="EMBL/GenBank/DDBJ databases">
        <authorList>
            <person name="MacLean D."/>
        </authorList>
    </citation>
    <scope>NUCLEOTIDE SEQUENCE</scope>
</reference>
<keyword evidence="5 10" id="KW-0812">Transmembrane</keyword>
<accession>F0WR25</accession>
<comment type="similarity">
    <text evidence="3">Belongs to the PIGX family.</text>
</comment>
<dbReference type="PANTHER" id="PTHR28650">
    <property type="entry name" value="PHOSPHATIDYLINOSITOL-GLYCAN BIOSYNTHESIS CLASS X PROTEIN"/>
    <property type="match status" value="1"/>
</dbReference>
<feature type="transmembrane region" description="Helical" evidence="10">
    <location>
        <begin position="155"/>
        <end position="177"/>
    </location>
</feature>
<reference evidence="11" key="1">
    <citation type="journal article" date="2011" name="PLoS Biol.">
        <title>Gene gain and loss during evolution of obligate parasitism in the white rust pathogen of Arabidopsis thaliana.</title>
        <authorList>
            <person name="Kemen E."/>
            <person name="Gardiner A."/>
            <person name="Schultz-Larsen T."/>
            <person name="Kemen A.C."/>
            <person name="Balmuth A.L."/>
            <person name="Robert-Seilaniantz A."/>
            <person name="Bailey K."/>
            <person name="Holub E."/>
            <person name="Studholme D.J."/>
            <person name="Maclean D."/>
            <person name="Jones J.D."/>
        </authorList>
    </citation>
    <scope>NUCLEOTIDE SEQUENCE</scope>
</reference>
<evidence type="ECO:0000256" key="9">
    <source>
        <dbReference type="ARBA" id="ARBA00023180"/>
    </source>
</evidence>
<proteinExistence type="inferred from homology"/>
<evidence type="ECO:0000256" key="7">
    <source>
        <dbReference type="ARBA" id="ARBA00022989"/>
    </source>
</evidence>
<keyword evidence="4" id="KW-0337">GPI-anchor biosynthesis</keyword>
<name>F0WR25_9STRA</name>
<dbReference type="GO" id="GO:0006506">
    <property type="term" value="P:GPI anchor biosynthetic process"/>
    <property type="evidence" value="ECO:0007669"/>
    <property type="project" value="UniProtKB-UniPathway"/>
</dbReference>
<keyword evidence="9" id="KW-0325">Glycoprotein</keyword>
<dbReference type="UniPathway" id="UPA00196"/>
<comment type="subcellular location">
    <subcellularLocation>
        <location evidence="1">Endoplasmic reticulum membrane</location>
        <topology evidence="1">Single-pass membrane protein</topology>
    </subcellularLocation>
</comment>
<evidence type="ECO:0000256" key="8">
    <source>
        <dbReference type="ARBA" id="ARBA00023136"/>
    </source>
</evidence>
<evidence type="ECO:0000313" key="11">
    <source>
        <dbReference type="EMBL" id="CCA23785.1"/>
    </source>
</evidence>
<evidence type="ECO:0000256" key="2">
    <source>
        <dbReference type="ARBA" id="ARBA00004687"/>
    </source>
</evidence>
<dbReference type="PANTHER" id="PTHR28650:SF1">
    <property type="entry name" value="PHOSPHATIDYLINOSITOL-GLYCAN BIOSYNTHESIS CLASS X PROTEIN"/>
    <property type="match status" value="1"/>
</dbReference>
<sequence>MYLDLDELRRLERFGKLIFHAFSRYIDIERPASVSAPQFVSLTFPITPTAETKYFDFQFPIHMRYQTPSLDLPYRDATIFPPDIFISCLPLTSQPHNAIAETTSFSTTPLLVEQNSASGEEDHSQSLPWFRVALQSKLESIQLSVPVGYLPDEEFVSVVTFSVTFVGAMLLVVAVLWKSPLEDHQKTH</sequence>
<keyword evidence="6" id="KW-0256">Endoplasmic reticulum</keyword>